<dbReference type="InterPro" id="IPR027417">
    <property type="entry name" value="P-loop_NTPase"/>
</dbReference>
<dbReference type="Gene3D" id="3.80.10.10">
    <property type="entry name" value="Ribonuclease Inhibitor"/>
    <property type="match status" value="1"/>
</dbReference>
<dbReference type="EMBL" id="JAHRHJ020000007">
    <property type="protein sequence ID" value="KAH9307820.1"/>
    <property type="molecule type" value="Genomic_DNA"/>
</dbReference>
<dbReference type="InterPro" id="IPR042197">
    <property type="entry name" value="Apaf_helical"/>
</dbReference>
<dbReference type="Gene3D" id="1.10.8.430">
    <property type="entry name" value="Helical domain of apoptotic protease-activating factors"/>
    <property type="match status" value="1"/>
</dbReference>
<dbReference type="OMA" id="SERENNW"/>
<dbReference type="Pfam" id="PF00931">
    <property type="entry name" value="NB-ARC"/>
    <property type="match status" value="1"/>
</dbReference>
<dbReference type="GO" id="GO:0006952">
    <property type="term" value="P:defense response"/>
    <property type="evidence" value="ECO:0007669"/>
    <property type="project" value="UniProtKB-KW"/>
</dbReference>
<dbReference type="InterPro" id="IPR002182">
    <property type="entry name" value="NB-ARC"/>
</dbReference>
<dbReference type="AlphaFoldDB" id="A0AA38L0M6"/>
<dbReference type="SUPFAM" id="SSF52047">
    <property type="entry name" value="RNI-like"/>
    <property type="match status" value="1"/>
</dbReference>
<protein>
    <recommendedName>
        <fullName evidence="3">AAA+ ATPase domain-containing protein</fullName>
    </recommendedName>
</protein>
<dbReference type="PANTHER" id="PTHR36766">
    <property type="entry name" value="PLANT BROAD-SPECTRUM MILDEW RESISTANCE PROTEIN RPW8"/>
    <property type="match status" value="1"/>
</dbReference>
<evidence type="ECO:0000313" key="5">
    <source>
        <dbReference type="Proteomes" id="UP000824469"/>
    </source>
</evidence>
<dbReference type="InterPro" id="IPR055414">
    <property type="entry name" value="LRR_R13L4/SHOC2-like"/>
</dbReference>
<dbReference type="InterPro" id="IPR001611">
    <property type="entry name" value="Leu-rich_rpt"/>
</dbReference>
<reference evidence="4 5" key="1">
    <citation type="journal article" date="2021" name="Nat. Plants">
        <title>The Taxus genome provides insights into paclitaxel biosynthesis.</title>
        <authorList>
            <person name="Xiong X."/>
            <person name="Gou J."/>
            <person name="Liao Q."/>
            <person name="Li Y."/>
            <person name="Zhou Q."/>
            <person name="Bi G."/>
            <person name="Li C."/>
            <person name="Du R."/>
            <person name="Wang X."/>
            <person name="Sun T."/>
            <person name="Guo L."/>
            <person name="Liang H."/>
            <person name="Lu P."/>
            <person name="Wu Y."/>
            <person name="Zhang Z."/>
            <person name="Ro D.K."/>
            <person name="Shang Y."/>
            <person name="Huang S."/>
            <person name="Yan J."/>
        </authorList>
    </citation>
    <scope>NUCLEOTIDE SEQUENCE [LARGE SCALE GENOMIC DNA]</scope>
    <source>
        <strain evidence="4">Ta-2019</strain>
    </source>
</reference>
<accession>A0AA38L0M6</accession>
<proteinExistence type="predicted"/>
<dbReference type="PRINTS" id="PR00364">
    <property type="entry name" value="DISEASERSIST"/>
</dbReference>
<dbReference type="SMART" id="SM00382">
    <property type="entry name" value="AAA"/>
    <property type="match status" value="1"/>
</dbReference>
<dbReference type="InterPro" id="IPR032675">
    <property type="entry name" value="LRR_dom_sf"/>
</dbReference>
<evidence type="ECO:0000256" key="2">
    <source>
        <dbReference type="ARBA" id="ARBA00022821"/>
    </source>
</evidence>
<evidence type="ECO:0000256" key="1">
    <source>
        <dbReference type="ARBA" id="ARBA00022737"/>
    </source>
</evidence>
<dbReference type="PANTHER" id="PTHR36766:SF30">
    <property type="entry name" value="TIR-NBS TYPE DISEASE RESISTANCE PROTEIN-RELATED"/>
    <property type="match status" value="1"/>
</dbReference>
<feature type="non-terminal residue" evidence="4">
    <location>
        <position position="856"/>
    </location>
</feature>
<dbReference type="SUPFAM" id="SSF52540">
    <property type="entry name" value="P-loop containing nucleoside triphosphate hydrolases"/>
    <property type="match status" value="1"/>
</dbReference>
<keyword evidence="1" id="KW-0677">Repeat</keyword>
<name>A0AA38L0M6_TAXCH</name>
<dbReference type="InterPro" id="IPR003593">
    <property type="entry name" value="AAA+_ATPase"/>
</dbReference>
<comment type="caution">
    <text evidence="4">The sequence shown here is derived from an EMBL/GenBank/DDBJ whole genome shotgun (WGS) entry which is preliminary data.</text>
</comment>
<organism evidence="4 5">
    <name type="scientific">Taxus chinensis</name>
    <name type="common">Chinese yew</name>
    <name type="synonym">Taxus wallichiana var. chinensis</name>
    <dbReference type="NCBI Taxonomy" id="29808"/>
    <lineage>
        <taxon>Eukaryota</taxon>
        <taxon>Viridiplantae</taxon>
        <taxon>Streptophyta</taxon>
        <taxon>Embryophyta</taxon>
        <taxon>Tracheophyta</taxon>
        <taxon>Spermatophyta</taxon>
        <taxon>Pinopsida</taxon>
        <taxon>Pinidae</taxon>
        <taxon>Conifers II</taxon>
        <taxon>Cupressales</taxon>
        <taxon>Taxaceae</taxon>
        <taxon>Taxus</taxon>
    </lineage>
</organism>
<evidence type="ECO:0000313" key="4">
    <source>
        <dbReference type="EMBL" id="KAH9307820.1"/>
    </source>
</evidence>
<sequence length="856" mass="98344">LTVVKPIRRQQPVGIEQPLEKVIDLLDMTSTDVLSLAVVVCGYGGIGKTTLAKAVVARLNLKGNYNYSSVEMDNLLEKNELVERNGVRRLQQQILMDAFPNYNFAKQKKLKHSQEGRDHLTKAFKCEGNKPVFILIDNCQREKDLTELLPEDLKGLPRRSRILLTTRNWRETDMLQHGGLQRRKYRVQNLPKEEARKILMKEPIDVDINSMEDVLQRILKVCYGIPLVLKMVGACLMKHNYRIKECTQILDALENIKEQDLSERAVDFVYSQLEEPTQDAFLDICWFFNNWNRRYVEYIVGTEHLQSLEEAALVSSTFAEWEEELSSRAMKLNVHDVIRAKGRSMSEGSRITNVESFEEAKQDEGMLHKIKGLWLMEDHTKTINDIYTKSEDIEQSGFECHVEERYLNLMSKSLRVLALGDHVSVRGRSNMEFQELRYLQIGSDIPVRLEAQNKLAAYYGPLFKEDVKLPKNIQMLKAKRQWEIDGEVKPIKAVSDCGLKELNLIELGDMQSTTSVPLEEQFIPLLEVSSLKFLILDQCKSLQFLLGSAQLGSLFYLSLVWDGSLKKLPSTFDQLRSLRILSLFGCSKLEELPSTFGQLNSLHTLDLFGCCKLKELPSTFGQLSSLKNLYLSNCTKLKELPATFSQLSSLQVLDLRFCCKLEELPFNFGELKSLQTLDLCGCSKLEELPSNFSQLSSLRHLYLDDCPKLLNSPSTVFQLKTLESLHMIKLPYREITSQNWKYLWLSSAQRWKEITEFSSRGNVKKTEVLIRVELFIGNKWRIEFMTGHVVHLAQGKDNEPSNSYVLGDHANPSTKSRSYVLAGQSDPDIEVMYILADHEDPYEDERELKDPRETYS</sequence>
<dbReference type="GO" id="GO:0043531">
    <property type="term" value="F:ADP binding"/>
    <property type="evidence" value="ECO:0007669"/>
    <property type="project" value="InterPro"/>
</dbReference>
<dbReference type="Pfam" id="PF23598">
    <property type="entry name" value="LRR_14"/>
    <property type="match status" value="1"/>
</dbReference>
<dbReference type="Pfam" id="PF00560">
    <property type="entry name" value="LRR_1"/>
    <property type="match status" value="1"/>
</dbReference>
<dbReference type="Proteomes" id="UP000824469">
    <property type="component" value="Unassembled WGS sequence"/>
</dbReference>
<keyword evidence="5" id="KW-1185">Reference proteome</keyword>
<evidence type="ECO:0000259" key="3">
    <source>
        <dbReference type="SMART" id="SM00382"/>
    </source>
</evidence>
<keyword evidence="2" id="KW-0611">Plant defense</keyword>
<feature type="domain" description="AAA+ ATPase" evidence="3">
    <location>
        <begin position="34"/>
        <end position="194"/>
    </location>
</feature>
<dbReference type="Gene3D" id="3.40.50.300">
    <property type="entry name" value="P-loop containing nucleotide triphosphate hydrolases"/>
    <property type="match status" value="1"/>
</dbReference>
<feature type="non-terminal residue" evidence="4">
    <location>
        <position position="1"/>
    </location>
</feature>
<gene>
    <name evidence="4" type="ORF">KI387_035731</name>
</gene>